<evidence type="ECO:0000313" key="1">
    <source>
        <dbReference type="EMBL" id="VEH65120.1"/>
    </source>
</evidence>
<evidence type="ECO:0000313" key="2">
    <source>
        <dbReference type="Proteomes" id="UP000278733"/>
    </source>
</evidence>
<accession>A0A3S4XRF9</accession>
<dbReference type="KEGG" id="rpne:NCTC8284_00255"/>
<dbReference type="Proteomes" id="UP000278733">
    <property type="component" value="Chromosome"/>
</dbReference>
<organism evidence="1 2">
    <name type="scientific">Rodentibacter pneumotropicus</name>
    <dbReference type="NCBI Taxonomy" id="758"/>
    <lineage>
        <taxon>Bacteria</taxon>
        <taxon>Pseudomonadati</taxon>
        <taxon>Pseudomonadota</taxon>
        <taxon>Gammaproteobacteria</taxon>
        <taxon>Pasteurellales</taxon>
        <taxon>Pasteurellaceae</taxon>
        <taxon>Rodentibacter</taxon>
    </lineage>
</organism>
<protein>
    <submittedName>
        <fullName evidence="1">Uncharacterized protein</fullName>
    </submittedName>
</protein>
<gene>
    <name evidence="1" type="ORF">NCTC8284_00255</name>
</gene>
<reference evidence="1 2" key="1">
    <citation type="submission" date="2018-12" db="EMBL/GenBank/DDBJ databases">
        <authorList>
            <consortium name="Pathogen Informatics"/>
        </authorList>
    </citation>
    <scope>NUCLEOTIDE SEQUENCE [LARGE SCALE GENOMIC DNA]</scope>
    <source>
        <strain evidence="1 2">NCTC8284</strain>
    </source>
</reference>
<dbReference type="AlphaFoldDB" id="A0A3S4XRF9"/>
<dbReference type="EMBL" id="LR134405">
    <property type="protein sequence ID" value="VEH65120.1"/>
    <property type="molecule type" value="Genomic_DNA"/>
</dbReference>
<proteinExistence type="predicted"/>
<sequence length="71" mass="8472">MKKFLLACLFSFDWYGCRIFRLSKLMAFQQEIIKAQPDQLLFVERGTTGKKLTVLFEQENWSIMRNFSLIC</sequence>
<name>A0A3S4XRF9_9PAST</name>